<proteinExistence type="predicted"/>
<sequence length="618" mass="69624">MGCLLFGMIDMELKLSAVFQRNAGSKRQKLLSFNHSQLTGEGKQDFQAVCLNFQCGRALVLVQPFSCYKRDREQLWQHLFLDPSQWWDHRFGKANPRYPDFKHKKTEEALWIDGRSTPKWVKAELPALSLGSLQRSVYSWTARISSYVRAGQEEKALELFHKMQKESLQPDTYTFVLVLKACSSLKALDEGREVHAKVIQCDSESNIFVGSSLIDMYARCGRMEDAFRVFKNMPTHDVVVWNSMIAGYVKTGQGYKALKFFQEMQKVKLEPDALTFVALLNACASMATLEEGRHLHLQVVQKGLEANLFIGSALVDMYVKCGIIEDAYRVFCNLQVHDVVSWSSMITGYVRYGQGEKALELFHQMQKEQVKPDSITFVSVLNACASTVALETGRHIHAQVLRKGLESDIFVGSSLIDMYAKCGSIEDACKVFNNMPFRNAVSWNAMILGFGMHGLGKNTCQMFEQMCQECAELNDATFVCLLAAFSFTGLVDNGCCCFESMTPIYGISMKAEHYSCMVDLLGRSGCLDEATSLIRTMWCPPHACVWRALLCSCRIHGNVKMGELAAKHLLELDPENASGYVLMSNIYAVAGNWESAHNVQQLRSKRHVYKQQGCSCLR</sequence>
<protein>
    <submittedName>
        <fullName evidence="1">Uncharacterized protein</fullName>
    </submittedName>
</protein>
<comment type="caution">
    <text evidence="1">The sequence shown here is derived from an EMBL/GenBank/DDBJ whole genome shotgun (WGS) entry which is preliminary data.</text>
</comment>
<evidence type="ECO:0000313" key="2">
    <source>
        <dbReference type="Proteomes" id="UP001162992"/>
    </source>
</evidence>
<evidence type="ECO:0000313" key="1">
    <source>
        <dbReference type="EMBL" id="KAJ7552759.1"/>
    </source>
</evidence>
<reference evidence="2" key="1">
    <citation type="journal article" date="2024" name="Proc. Natl. Acad. Sci. U.S.A.">
        <title>Extraordinary preservation of gene collinearity over three hundred million years revealed in homosporous lycophytes.</title>
        <authorList>
            <person name="Li C."/>
            <person name="Wickell D."/>
            <person name="Kuo L.Y."/>
            <person name="Chen X."/>
            <person name="Nie B."/>
            <person name="Liao X."/>
            <person name="Peng D."/>
            <person name="Ji J."/>
            <person name="Jenkins J."/>
            <person name="Williams M."/>
            <person name="Shu S."/>
            <person name="Plott C."/>
            <person name="Barry K."/>
            <person name="Rajasekar S."/>
            <person name="Grimwood J."/>
            <person name="Han X."/>
            <person name="Sun S."/>
            <person name="Hou Z."/>
            <person name="He W."/>
            <person name="Dai G."/>
            <person name="Sun C."/>
            <person name="Schmutz J."/>
            <person name="Leebens-Mack J.H."/>
            <person name="Li F.W."/>
            <person name="Wang L."/>
        </authorList>
    </citation>
    <scope>NUCLEOTIDE SEQUENCE [LARGE SCALE GENOMIC DNA]</scope>
    <source>
        <strain evidence="2">cv. PW_Plant_1</strain>
    </source>
</reference>
<organism evidence="1 2">
    <name type="scientific">Diphasiastrum complanatum</name>
    <name type="common">Issler's clubmoss</name>
    <name type="synonym">Lycopodium complanatum</name>
    <dbReference type="NCBI Taxonomy" id="34168"/>
    <lineage>
        <taxon>Eukaryota</taxon>
        <taxon>Viridiplantae</taxon>
        <taxon>Streptophyta</taxon>
        <taxon>Embryophyta</taxon>
        <taxon>Tracheophyta</taxon>
        <taxon>Lycopodiopsida</taxon>
        <taxon>Lycopodiales</taxon>
        <taxon>Lycopodiaceae</taxon>
        <taxon>Lycopodioideae</taxon>
        <taxon>Diphasiastrum</taxon>
    </lineage>
</organism>
<name>A0ACC2DF27_DIPCM</name>
<dbReference type="EMBL" id="CM055097">
    <property type="protein sequence ID" value="KAJ7552759.1"/>
    <property type="molecule type" value="Genomic_DNA"/>
</dbReference>
<accession>A0ACC2DF27</accession>
<gene>
    <name evidence="1" type="ORF">O6H91_06G069600</name>
</gene>
<dbReference type="Proteomes" id="UP001162992">
    <property type="component" value="Chromosome 6"/>
</dbReference>
<keyword evidence="2" id="KW-1185">Reference proteome</keyword>